<dbReference type="PANTHER" id="PTHR43540">
    <property type="entry name" value="PEROXYUREIDOACRYLATE/UREIDOACRYLATE AMIDOHYDROLASE-RELATED"/>
    <property type="match status" value="1"/>
</dbReference>
<dbReference type="Gene3D" id="3.40.50.850">
    <property type="entry name" value="Isochorismatase-like"/>
    <property type="match status" value="1"/>
</dbReference>
<evidence type="ECO:0000313" key="4">
    <source>
        <dbReference type="EMBL" id="KZP03133.1"/>
    </source>
</evidence>
<dbReference type="InterPro" id="IPR036380">
    <property type="entry name" value="Isochorismatase-like_sf"/>
</dbReference>
<proteinExistence type="inferred from homology"/>
<reference evidence="4 5" key="1">
    <citation type="journal article" date="2016" name="Mol. Biol. Evol.">
        <title>Comparative Genomics of Early-Diverging Mushroom-Forming Fungi Provides Insights into the Origins of Lignocellulose Decay Capabilities.</title>
        <authorList>
            <person name="Nagy L.G."/>
            <person name="Riley R."/>
            <person name="Tritt A."/>
            <person name="Adam C."/>
            <person name="Daum C."/>
            <person name="Floudas D."/>
            <person name="Sun H."/>
            <person name="Yadav J.S."/>
            <person name="Pangilinan J."/>
            <person name="Larsson K.H."/>
            <person name="Matsuura K."/>
            <person name="Barry K."/>
            <person name="Labutti K."/>
            <person name="Kuo R."/>
            <person name="Ohm R.A."/>
            <person name="Bhattacharya S.S."/>
            <person name="Shirouzu T."/>
            <person name="Yoshinaga Y."/>
            <person name="Martin F.M."/>
            <person name="Grigoriev I.V."/>
            <person name="Hibbett D.S."/>
        </authorList>
    </citation>
    <scope>NUCLEOTIDE SEQUENCE [LARGE SCALE GENOMIC DNA]</scope>
    <source>
        <strain evidence="4 5">CBS 109695</strain>
    </source>
</reference>
<comment type="similarity">
    <text evidence="1">Belongs to the isochorismatase family.</text>
</comment>
<protein>
    <recommendedName>
        <fullName evidence="3">Isochorismatase-like domain-containing protein</fullName>
    </recommendedName>
</protein>
<dbReference type="AlphaFoldDB" id="A0A167TNY9"/>
<dbReference type="OrthoDB" id="3249428at2759"/>
<name>A0A167TNY9_9AGAM</name>
<dbReference type="EMBL" id="KV418155">
    <property type="protein sequence ID" value="KZP03133.1"/>
    <property type="molecule type" value="Genomic_DNA"/>
</dbReference>
<organism evidence="4 5">
    <name type="scientific">Athelia psychrophila</name>
    <dbReference type="NCBI Taxonomy" id="1759441"/>
    <lineage>
        <taxon>Eukaryota</taxon>
        <taxon>Fungi</taxon>
        <taxon>Dikarya</taxon>
        <taxon>Basidiomycota</taxon>
        <taxon>Agaricomycotina</taxon>
        <taxon>Agaricomycetes</taxon>
        <taxon>Agaricomycetidae</taxon>
        <taxon>Atheliales</taxon>
        <taxon>Atheliaceae</taxon>
        <taxon>Athelia</taxon>
    </lineage>
</organism>
<evidence type="ECO:0000313" key="5">
    <source>
        <dbReference type="Proteomes" id="UP000076532"/>
    </source>
</evidence>
<sequence>MSKLANTAVILIDPYSDISHLEKKLAHVLQLDRWGPRFTSQSARRRRSSNQIPIYYGLHQLSEGGHYDGFKRKHMGFTHPNPKANKISFVNADLDYQLKQRDIANIVLAGLILSFETCFESTARYAYELGRHVTMLKDAIAGIDPTAREAAARLVWPKIAQEATTVGAWVATLLE</sequence>
<dbReference type="InterPro" id="IPR000868">
    <property type="entry name" value="Isochorismatase-like_dom"/>
</dbReference>
<dbReference type="STRING" id="436010.A0A167TNY9"/>
<dbReference type="Pfam" id="PF00857">
    <property type="entry name" value="Isochorismatase"/>
    <property type="match status" value="1"/>
</dbReference>
<keyword evidence="2" id="KW-0378">Hydrolase</keyword>
<evidence type="ECO:0000256" key="2">
    <source>
        <dbReference type="ARBA" id="ARBA00022801"/>
    </source>
</evidence>
<evidence type="ECO:0000256" key="1">
    <source>
        <dbReference type="ARBA" id="ARBA00006336"/>
    </source>
</evidence>
<dbReference type="InterPro" id="IPR050272">
    <property type="entry name" value="Isochorismatase-like_hydrls"/>
</dbReference>
<dbReference type="GO" id="GO:0016787">
    <property type="term" value="F:hydrolase activity"/>
    <property type="evidence" value="ECO:0007669"/>
    <property type="project" value="UniProtKB-KW"/>
</dbReference>
<gene>
    <name evidence="4" type="ORF">FIBSPDRAFT_1055455</name>
</gene>
<keyword evidence="5" id="KW-1185">Reference proteome</keyword>
<dbReference type="PANTHER" id="PTHR43540:SF16">
    <property type="entry name" value="ISOCHORISMATASE-LIKE DOMAIN-CONTAINING PROTEIN"/>
    <property type="match status" value="1"/>
</dbReference>
<dbReference type="Proteomes" id="UP000076532">
    <property type="component" value="Unassembled WGS sequence"/>
</dbReference>
<dbReference type="SUPFAM" id="SSF52499">
    <property type="entry name" value="Isochorismatase-like hydrolases"/>
    <property type="match status" value="1"/>
</dbReference>
<accession>A0A167TNY9</accession>
<evidence type="ECO:0000259" key="3">
    <source>
        <dbReference type="Pfam" id="PF00857"/>
    </source>
</evidence>
<feature type="domain" description="Isochorismatase-like" evidence="3">
    <location>
        <begin position="88"/>
        <end position="154"/>
    </location>
</feature>